<dbReference type="Proteomes" id="UP001178507">
    <property type="component" value="Unassembled WGS sequence"/>
</dbReference>
<comment type="caution">
    <text evidence="2">The sequence shown here is derived from an EMBL/GenBank/DDBJ whole genome shotgun (WGS) entry which is preliminary data.</text>
</comment>
<reference evidence="2" key="1">
    <citation type="submission" date="2023-08" db="EMBL/GenBank/DDBJ databases">
        <authorList>
            <person name="Chen Y."/>
            <person name="Shah S."/>
            <person name="Dougan E. K."/>
            <person name="Thang M."/>
            <person name="Chan C."/>
        </authorList>
    </citation>
    <scope>NUCLEOTIDE SEQUENCE</scope>
</reference>
<sequence>MPSNETEAEGRLLASNETNETTTDRPQHPRRSSPTTPPRTSTRQRRSLTPATAITRAGASCPLKWRRSRIIWRPRPRTAS</sequence>
<feature type="compositionally biased region" description="Basic residues" evidence="1">
    <location>
        <begin position="64"/>
        <end position="80"/>
    </location>
</feature>
<evidence type="ECO:0000313" key="3">
    <source>
        <dbReference type="Proteomes" id="UP001178507"/>
    </source>
</evidence>
<feature type="region of interest" description="Disordered" evidence="1">
    <location>
        <begin position="1"/>
        <end position="80"/>
    </location>
</feature>
<feature type="compositionally biased region" description="Low complexity" evidence="1">
    <location>
        <begin position="32"/>
        <end position="41"/>
    </location>
</feature>
<proteinExistence type="predicted"/>
<accession>A0AA36IVW3</accession>
<gene>
    <name evidence="2" type="ORF">EVOR1521_LOCUS19501</name>
</gene>
<dbReference type="AlphaFoldDB" id="A0AA36IVW3"/>
<evidence type="ECO:0000256" key="1">
    <source>
        <dbReference type="SAM" id="MobiDB-lite"/>
    </source>
</evidence>
<name>A0AA36IVW3_9DINO</name>
<dbReference type="EMBL" id="CAUJNA010003001">
    <property type="protein sequence ID" value="CAJ1394953.1"/>
    <property type="molecule type" value="Genomic_DNA"/>
</dbReference>
<keyword evidence="3" id="KW-1185">Reference proteome</keyword>
<evidence type="ECO:0000313" key="2">
    <source>
        <dbReference type="EMBL" id="CAJ1394953.1"/>
    </source>
</evidence>
<protein>
    <submittedName>
        <fullName evidence="2">Uncharacterized protein</fullName>
    </submittedName>
</protein>
<organism evidence="2 3">
    <name type="scientific">Effrenium voratum</name>
    <dbReference type="NCBI Taxonomy" id="2562239"/>
    <lineage>
        <taxon>Eukaryota</taxon>
        <taxon>Sar</taxon>
        <taxon>Alveolata</taxon>
        <taxon>Dinophyceae</taxon>
        <taxon>Suessiales</taxon>
        <taxon>Symbiodiniaceae</taxon>
        <taxon>Effrenium</taxon>
    </lineage>
</organism>